<evidence type="ECO:0000313" key="1">
    <source>
        <dbReference type="EMBL" id="KAJ9490712.1"/>
    </source>
</evidence>
<reference evidence="1" key="1">
    <citation type="submission" date="2015-06" db="EMBL/GenBank/DDBJ databases">
        <authorList>
            <person name="Nguyen H."/>
        </authorList>
    </citation>
    <scope>NUCLEOTIDE SEQUENCE</scope>
    <source>
        <strain evidence="1">DAOM 180753</strain>
    </source>
</reference>
<organism evidence="1 2">
    <name type="scientific">Penicillium thymicola</name>
    <dbReference type="NCBI Taxonomy" id="293382"/>
    <lineage>
        <taxon>Eukaryota</taxon>
        <taxon>Fungi</taxon>
        <taxon>Dikarya</taxon>
        <taxon>Ascomycota</taxon>
        <taxon>Pezizomycotina</taxon>
        <taxon>Eurotiomycetes</taxon>
        <taxon>Eurotiomycetidae</taxon>
        <taxon>Eurotiales</taxon>
        <taxon>Aspergillaceae</taxon>
        <taxon>Penicillium</taxon>
    </lineage>
</organism>
<comment type="caution">
    <text evidence="1">The sequence shown here is derived from an EMBL/GenBank/DDBJ whole genome shotgun (WGS) entry which is preliminary data.</text>
</comment>
<proteinExistence type="predicted"/>
<reference evidence="1" key="2">
    <citation type="journal article" date="2016" name="Fungal Biol.">
        <title>Ochratoxin A production by Penicillium thymicola.</title>
        <authorList>
            <person name="Nguyen H.D.T."/>
            <person name="McMullin D.R."/>
            <person name="Ponomareva E."/>
            <person name="Riley R."/>
            <person name="Pomraning K.R."/>
            <person name="Baker S.E."/>
            <person name="Seifert K.A."/>
        </authorList>
    </citation>
    <scope>NUCLEOTIDE SEQUENCE</scope>
    <source>
        <strain evidence="1">DAOM 180753</strain>
    </source>
</reference>
<dbReference type="AlphaFoldDB" id="A0AAI9TNU2"/>
<gene>
    <name evidence="1" type="ORF">VN97_g2573</name>
</gene>
<sequence>MMRDVKFWLNECYGQVNIVLTVNINKRRTICIQQWEMGNNTPFPIQTLEITKSPAPNCEKIQILWAASRSSWSECMCDGGSWRLLKMLPHPKPEYMDVMFKDNDRPLTNIFDTVMYLPSSAYAKPMEI</sequence>
<dbReference type="EMBL" id="LACB01000050">
    <property type="protein sequence ID" value="KAJ9490712.1"/>
    <property type="molecule type" value="Genomic_DNA"/>
</dbReference>
<accession>A0AAI9TNU2</accession>
<name>A0AAI9TNU2_PENTH</name>
<dbReference type="Proteomes" id="UP001227192">
    <property type="component" value="Unassembled WGS sequence"/>
</dbReference>
<protein>
    <submittedName>
        <fullName evidence="1">Uncharacterized protein</fullName>
    </submittedName>
</protein>
<keyword evidence="2" id="KW-1185">Reference proteome</keyword>
<evidence type="ECO:0000313" key="2">
    <source>
        <dbReference type="Proteomes" id="UP001227192"/>
    </source>
</evidence>